<organism evidence="1 2">
    <name type="scientific">Trichonephila clavipes</name>
    <name type="common">Golden silk orbweaver</name>
    <name type="synonym">Nephila clavipes</name>
    <dbReference type="NCBI Taxonomy" id="2585209"/>
    <lineage>
        <taxon>Eukaryota</taxon>
        <taxon>Metazoa</taxon>
        <taxon>Ecdysozoa</taxon>
        <taxon>Arthropoda</taxon>
        <taxon>Chelicerata</taxon>
        <taxon>Arachnida</taxon>
        <taxon>Araneae</taxon>
        <taxon>Araneomorphae</taxon>
        <taxon>Entelegynae</taxon>
        <taxon>Araneoidea</taxon>
        <taxon>Nephilidae</taxon>
        <taxon>Trichonephila</taxon>
    </lineage>
</organism>
<proteinExistence type="predicted"/>
<protein>
    <submittedName>
        <fullName evidence="1">Uncharacterized protein</fullName>
    </submittedName>
</protein>
<gene>
    <name evidence="1" type="ORF">TNCV_910881</name>
</gene>
<comment type="caution">
    <text evidence="1">The sequence shown here is derived from an EMBL/GenBank/DDBJ whole genome shotgun (WGS) entry which is preliminary data.</text>
</comment>
<name>A0A8X6W3J0_TRICX</name>
<dbReference type="Proteomes" id="UP000887159">
    <property type="component" value="Unassembled WGS sequence"/>
</dbReference>
<evidence type="ECO:0000313" key="2">
    <source>
        <dbReference type="Proteomes" id="UP000887159"/>
    </source>
</evidence>
<dbReference type="EMBL" id="BMAU01021380">
    <property type="protein sequence ID" value="GFY27637.1"/>
    <property type="molecule type" value="Genomic_DNA"/>
</dbReference>
<dbReference type="AlphaFoldDB" id="A0A8X6W3J0"/>
<accession>A0A8X6W3J0</accession>
<keyword evidence="2" id="KW-1185">Reference proteome</keyword>
<evidence type="ECO:0000313" key="1">
    <source>
        <dbReference type="EMBL" id="GFY27637.1"/>
    </source>
</evidence>
<reference evidence="1" key="1">
    <citation type="submission" date="2020-08" db="EMBL/GenBank/DDBJ databases">
        <title>Multicomponent nature underlies the extraordinary mechanical properties of spider dragline silk.</title>
        <authorList>
            <person name="Kono N."/>
            <person name="Nakamura H."/>
            <person name="Mori M."/>
            <person name="Yoshida Y."/>
            <person name="Ohtoshi R."/>
            <person name="Malay A.D."/>
            <person name="Moran D.A.P."/>
            <person name="Tomita M."/>
            <person name="Numata K."/>
            <person name="Arakawa K."/>
        </authorList>
    </citation>
    <scope>NUCLEOTIDE SEQUENCE</scope>
</reference>
<sequence length="79" mass="8812">MARLFGNWSRLEVPAVIRFLRAKNVSASAMSRNDVAKVCHFFQSDRRDVENRNVTGSGWPISSTTEITTAGNGEIIQNE</sequence>